<dbReference type="EMBL" id="CP021023">
    <property type="protein sequence ID" value="ARN56724.1"/>
    <property type="molecule type" value="Genomic_DNA"/>
</dbReference>
<name>A0A1W6LLV9_9BACT</name>
<dbReference type="Gene3D" id="2.60.120.200">
    <property type="match status" value="2"/>
</dbReference>
<organism evidence="1 2">
    <name type="scientific">Sedimentisphaera salicampi</name>
    <dbReference type="NCBI Taxonomy" id="1941349"/>
    <lineage>
        <taxon>Bacteria</taxon>
        <taxon>Pseudomonadati</taxon>
        <taxon>Planctomycetota</taxon>
        <taxon>Phycisphaerae</taxon>
        <taxon>Sedimentisphaerales</taxon>
        <taxon>Sedimentisphaeraceae</taxon>
        <taxon>Sedimentisphaera</taxon>
    </lineage>
</organism>
<keyword evidence="2" id="KW-1185">Reference proteome</keyword>
<gene>
    <name evidence="1" type="ORF">STSP1_01114</name>
</gene>
<dbReference type="Pfam" id="PF13385">
    <property type="entry name" value="Laminin_G_3"/>
    <property type="match status" value="2"/>
</dbReference>
<dbReference type="RefSeq" id="WP_161491626.1">
    <property type="nucleotide sequence ID" value="NZ_CP021023.1"/>
</dbReference>
<dbReference type="Proteomes" id="UP000193334">
    <property type="component" value="Chromosome"/>
</dbReference>
<dbReference type="KEGG" id="pbp:STSP1_01114"/>
<sequence>MKTKKQKAICLLGLILSAGLVFGSVQFDSMAWYHSHNPQRLELNDRGQLVWYPGKPHQLTAHLPEQSLEEVGDSLTLRYFWQSRGDKLGCDCHDNISGGGDCDFDDDVTCLAGTGDFRIGLFDSNSQGYISSDNYGEENGIFTGYLGYQWRFHPHICDTERFWEHKSDGSRESHTNVSCWKRDEPFIDEIDTEPWPCSRELLGDCDPRSWTRIFDPVPACFALGFDQWAELVLKIERVSQGIKTTFSFNGLSYSVTDTSSSYQPQKIDTLAIHFSNARPYDYVVLAAEEPLKADINDDCVVENGDLMKFSEGWLEKGDCLLPSLNSDNLLLRYKFNESAGETAADSSGRNMDGQVSGNGDWIDQGWEGNCLQFNDDTSVSPPPETLSNLGEAVVFTCWLKGGDASGRDNWVFDVGDDPYISARVPDALGNVVWHAAGDTLVWKDSTAADWRGSWVHYAFVKNAAAGHMAIYRNGEKVAERTDANGSLASIPNTGFDIGAKRSHANDYIGLIDEFRVYNLTIDDPGPDPDKLMLWYKFDQSEGNIAADSSGHNMDGNISGSGDWSSEGWKGRCLKFDNDTVVNPPNATLSNIGEAVTFTCWVKGGNFLSHNNWLFDAGHYPYVNARVPDSSGNVVWHAAGDTLIWEDAASSDWQGSWVHYAFVKDADEGFMAIYRNGEKVAEKNDAYGSLAGVRSTVFDIGAKRSHANDYIGLIDDFRVYNYVLSKSEINSLISNRRFSKIDLTGDGRINLNDYVLLASHWLDECFEVQVDKFLARDS</sequence>
<protein>
    <recommendedName>
        <fullName evidence="3">LamG-like jellyroll fold domain-containing protein</fullName>
    </recommendedName>
</protein>
<proteinExistence type="predicted"/>
<evidence type="ECO:0008006" key="3">
    <source>
        <dbReference type="Google" id="ProtNLM"/>
    </source>
</evidence>
<dbReference type="STRING" id="1941349.STSP1_01114"/>
<evidence type="ECO:0000313" key="1">
    <source>
        <dbReference type="EMBL" id="ARN56724.1"/>
    </source>
</evidence>
<evidence type="ECO:0000313" key="2">
    <source>
        <dbReference type="Proteomes" id="UP000193334"/>
    </source>
</evidence>
<dbReference type="InterPro" id="IPR013320">
    <property type="entry name" value="ConA-like_dom_sf"/>
</dbReference>
<reference evidence="2" key="1">
    <citation type="submission" date="2017-04" db="EMBL/GenBank/DDBJ databases">
        <title>Comparative genomics and description of representatives of a novel lineage of planctomycetes thriving in anoxic sediments.</title>
        <authorList>
            <person name="Spring S."/>
            <person name="Bunk B."/>
            <person name="Sproer C."/>
        </authorList>
    </citation>
    <scope>NUCLEOTIDE SEQUENCE [LARGE SCALE GENOMIC DNA]</scope>
    <source>
        <strain evidence="2">ST-PulAB-D4</strain>
    </source>
</reference>
<accession>A0A1W6LLV9</accession>
<dbReference type="AlphaFoldDB" id="A0A1W6LLV9"/>
<dbReference type="SUPFAM" id="SSF49899">
    <property type="entry name" value="Concanavalin A-like lectins/glucanases"/>
    <property type="match status" value="2"/>
</dbReference>